<proteinExistence type="predicted"/>
<evidence type="ECO:0000313" key="2">
    <source>
        <dbReference type="Proteomes" id="UP001200557"/>
    </source>
</evidence>
<comment type="caution">
    <text evidence="1">The sequence shown here is derived from an EMBL/GenBank/DDBJ whole genome shotgun (WGS) entry which is preliminary data.</text>
</comment>
<organism evidence="1 2">
    <name type="scientific">Octadecabacter dasysiphoniae</name>
    <dbReference type="NCBI Taxonomy" id="2909341"/>
    <lineage>
        <taxon>Bacteria</taxon>
        <taxon>Pseudomonadati</taxon>
        <taxon>Pseudomonadota</taxon>
        <taxon>Alphaproteobacteria</taxon>
        <taxon>Rhodobacterales</taxon>
        <taxon>Roseobacteraceae</taxon>
        <taxon>Octadecabacter</taxon>
    </lineage>
</organism>
<dbReference type="Proteomes" id="UP001200557">
    <property type="component" value="Unassembled WGS sequence"/>
</dbReference>
<reference evidence="1 2" key="1">
    <citation type="submission" date="2022-01" db="EMBL/GenBank/DDBJ databases">
        <title>Octadecabacter sp. nov., isolated from a marine alga.</title>
        <authorList>
            <person name="Jin M.S."/>
            <person name="Kim H.M."/>
            <person name="Han D.M."/>
            <person name="Jung J.J."/>
            <person name="Jeon C.O."/>
        </authorList>
    </citation>
    <scope>NUCLEOTIDE SEQUENCE [LARGE SCALE GENOMIC DNA]</scope>
    <source>
        <strain evidence="1 2">G9-8</strain>
    </source>
</reference>
<dbReference type="Pfam" id="PF12686">
    <property type="entry name" value="DUF3800"/>
    <property type="match status" value="1"/>
</dbReference>
<name>A0ABS9CYY8_9RHOB</name>
<dbReference type="RefSeq" id="WP_235226819.1">
    <property type="nucleotide sequence ID" value="NZ_JAKGAQ010000004.1"/>
</dbReference>
<dbReference type="InterPro" id="IPR024524">
    <property type="entry name" value="DUF3800"/>
</dbReference>
<accession>A0ABS9CYY8</accession>
<evidence type="ECO:0000313" key="1">
    <source>
        <dbReference type="EMBL" id="MCF2872495.1"/>
    </source>
</evidence>
<protein>
    <submittedName>
        <fullName evidence="1">DUF3800 domain-containing protein</fullName>
    </submittedName>
</protein>
<sequence length="269" mass="30892">MGTHFTLFIDESGDQDLDKFRTDERSHGSDPFLVFGAALVPTELLPAIRSELDSLAEKLKCDPLHCKEMSHLKTAYFARQASQLRIQLFGVVSKKATVGDYKSDIEGRKQAEDYYNKCASYLLERVGDFMKEHEYGPDQLSVIFEEKKHDYQRLRNFIHTIRKRPIDERANSMAKIDPLAIRAVKKGDDQALALADLTAFSLYQSVNESHSNFGHPEFRYMRELRSKFWKCSKTGKIANFGLKYISGPIKMALKGDTLDFALKMYEKKK</sequence>
<gene>
    <name evidence="1" type="ORF">L0664_15575</name>
</gene>
<dbReference type="EMBL" id="JAKGAQ010000004">
    <property type="protein sequence ID" value="MCF2872495.1"/>
    <property type="molecule type" value="Genomic_DNA"/>
</dbReference>
<keyword evidence="2" id="KW-1185">Reference proteome</keyword>